<sequence>MKIEHCYESDGTPIRCPHCGCTDLQGEVHVIVNGHIAEESTTCVDCGEQLSFWAYGSYQPTPHLIYHSNKAVKNVINWFIKKGFTK</sequence>
<accession>A0A0B5H8B5</accession>
<reference evidence="1 2" key="1">
    <citation type="journal article" date="2015" name="Genome Announc.">
        <title>Complete Genome Sequence of Salmonella enterica Serovar Typhimurium Myophage Mushroom.</title>
        <authorList>
            <person name="Tolen T.N."/>
            <person name="Xie Y."/>
            <person name="Hernandez A.C."/>
            <person name="Kuty Everett G.F."/>
        </authorList>
    </citation>
    <scope>NUCLEOTIDE SEQUENCE [LARGE SCALE GENOMIC DNA]</scope>
</reference>
<name>A0A0B5H8B5_9CAUD</name>
<gene>
    <name evidence="1" type="ORF">CPT_Mushroom53</name>
</gene>
<keyword evidence="2" id="KW-1185">Reference proteome</keyword>
<dbReference type="Proteomes" id="UP000031806">
    <property type="component" value="Segment"/>
</dbReference>
<evidence type="ECO:0008006" key="3">
    <source>
        <dbReference type="Google" id="ProtNLM"/>
    </source>
</evidence>
<proteinExistence type="predicted"/>
<organism evidence="1 2">
    <name type="scientific">Salmonella phage Mushroom</name>
    <dbReference type="NCBI Taxonomy" id="1572716"/>
    <lineage>
        <taxon>Viruses</taxon>
        <taxon>Duplodnaviria</taxon>
        <taxon>Heunggongvirae</taxon>
        <taxon>Uroviricota</taxon>
        <taxon>Caudoviricetes</taxon>
        <taxon>Andersonviridae</taxon>
        <taxon>Ounavirinae</taxon>
        <taxon>Felixounavirus</taxon>
        <taxon>Felixounavirus mushroom</taxon>
    </lineage>
</organism>
<protein>
    <recommendedName>
        <fullName evidence="3">Phage protein</fullName>
    </recommendedName>
</protein>
<evidence type="ECO:0000313" key="1">
    <source>
        <dbReference type="EMBL" id="AJF40583.1"/>
    </source>
</evidence>
<evidence type="ECO:0000313" key="2">
    <source>
        <dbReference type="Proteomes" id="UP000031806"/>
    </source>
</evidence>
<dbReference type="EMBL" id="KP143762">
    <property type="protein sequence ID" value="AJF40583.1"/>
    <property type="molecule type" value="Genomic_DNA"/>
</dbReference>